<evidence type="ECO:0000259" key="10">
    <source>
        <dbReference type="PROSITE" id="PS50109"/>
    </source>
</evidence>
<proteinExistence type="inferred from homology"/>
<dbReference type="SMART" id="SM00065">
    <property type="entry name" value="GAF"/>
    <property type="match status" value="1"/>
</dbReference>
<evidence type="ECO:0000256" key="8">
    <source>
        <dbReference type="PROSITE-ProRule" id="PRU00169"/>
    </source>
</evidence>
<dbReference type="InterPro" id="IPR004358">
    <property type="entry name" value="Sig_transdc_His_kin-like_C"/>
</dbReference>
<dbReference type="InterPro" id="IPR001610">
    <property type="entry name" value="PAC"/>
</dbReference>
<feature type="domain" description="PAS" evidence="12">
    <location>
        <begin position="329"/>
        <end position="411"/>
    </location>
</feature>
<dbReference type="SUPFAM" id="SSF55785">
    <property type="entry name" value="PYP-like sensor domain (PAS domain)"/>
    <property type="match status" value="4"/>
</dbReference>
<evidence type="ECO:0000256" key="5">
    <source>
        <dbReference type="ARBA" id="ARBA00022679"/>
    </source>
</evidence>
<dbReference type="SUPFAM" id="SSF55874">
    <property type="entry name" value="ATPase domain of HSP90 chaperone/DNA topoisomerase II/histidine kinase"/>
    <property type="match status" value="1"/>
</dbReference>
<sequence length="1209" mass="136004">MDKTPENPAQEIARLRQTIVELEEAFLAKQTALSNVIRHIRATLDLDTIFQSTVQEIRHLLEADRVAVFEFSSETHHRTGTFIAEEVAPDYDSALAKQATDYCFGDNYANIYRQGKIYAVADIEVEPLSECHRDIMRRFQVRANLVVPLIKQNELWGLLCVHQCSQPRKWTRQDIEFAREVASHLDMALQHTELFQKLQDDNRKQLQKIAENAPGALYQFRRDTNGEFSFPYVSPSAESFFEVPSRSIENDASIIFELTHPEERPKLEASIQASAETGDPWVWEGRMQTASGQLRWIEGRSQPEYQADGSIIWSGWINDITKRKAQERKLQALAAIVENSSDLIGIGNFDGIPEYLNPAGRQLVGLAAKDSSPREEDRGKPKLSDCTFKDFFFPEDFGGIQKNIFAIVEETGSWRGEVNFRHMLTHEPIPFDYNLFMIYAPGTKEPMGLATIARDIRDRRAAEQSLRESEQRFRDVSDAVGEYLWEVNLEANYTYVSGRSLEVLGHSSEDVLGRNAFEFIYEKDLDWLRDAFITTVERQEPFQFEHRSLTPQGEVVWIFATGIPRFDDQGNFIGYRGAGMNITERKRAEEALKQALGDLNAILDNLADGLLVTDTAGHITRFNPILRRMFALKTETILGRTCEELGLTDAGQLLRELQATPNHQAATAELELPGNRIGQALATRVLESLPAESEPSDIGSVILIRDVTLEKEVDRMKTDFIATVSHELRTPLTSVLGFASIVLDKLEDQVFPLLPQGDRKAQRHQERVRQNLNIIISEAERLTTLINDVLDIAKMESGKVEWDQEPVLMLEVLERSIAASSSLFEQEGLSLITDFPETLPPVLGDSDRLIQVVINLLSNAVKFTEAGDVTCRARHENSQIRVEVEDTGIGIAPDDLPKVFDKFKQVGETLTEKPKGTGLGLPICKQILEHHGGRIWVESQRGRGSCFIFTLPVEGAAGQSSLGETPDVARRLGLVPLMQQLEDHVGTTEEATPAQLGSNLGKTILVVDDDEHVRELLRQSLEAQGYHVRQAKDGVAAIMEAKRSRPDLIVLDVMMPYIDGFDVAAVLKNEPQTRGIPILVLSIVEDRERGYRAGVDRYLKKPLDRQGFLQEVGSLLSQGSSHKKVLVVDDDHSSLKVISELLTSQGYTVSQASNERECVDQAMEIQPDIIAIDPEFLQEHEVVQALRFEKGLEHLVFFLLGDIEDEPKI</sequence>
<dbReference type="PROSITE" id="PS50113">
    <property type="entry name" value="PAC"/>
    <property type="match status" value="2"/>
</dbReference>
<dbReference type="InterPro" id="IPR011006">
    <property type="entry name" value="CheY-like_superfamily"/>
</dbReference>
<name>A0ABY5ATH3_9CYAN</name>
<dbReference type="Pfam" id="PF08447">
    <property type="entry name" value="PAS_3"/>
    <property type="match status" value="2"/>
</dbReference>
<dbReference type="EMBL" id="CP098611">
    <property type="protein sequence ID" value="USR92153.1"/>
    <property type="molecule type" value="Genomic_DNA"/>
</dbReference>
<dbReference type="PROSITE" id="PS50109">
    <property type="entry name" value="HIS_KIN"/>
    <property type="match status" value="1"/>
</dbReference>
<evidence type="ECO:0000256" key="1">
    <source>
        <dbReference type="ARBA" id="ARBA00000085"/>
    </source>
</evidence>
<dbReference type="SUPFAM" id="SSF47384">
    <property type="entry name" value="Homodimeric domain of signal transducing histidine kinase"/>
    <property type="match status" value="1"/>
</dbReference>
<dbReference type="InterPro" id="IPR003594">
    <property type="entry name" value="HATPase_dom"/>
</dbReference>
<dbReference type="EC" id="2.7.13.3" evidence="3"/>
<dbReference type="InterPro" id="IPR036890">
    <property type="entry name" value="HATPase_C_sf"/>
</dbReference>
<feature type="domain" description="Histidine kinase" evidence="10">
    <location>
        <begin position="723"/>
        <end position="955"/>
    </location>
</feature>
<feature type="domain" description="PAS" evidence="12">
    <location>
        <begin position="595"/>
        <end position="641"/>
    </location>
</feature>
<reference evidence="14" key="1">
    <citation type="submission" date="2022-06" db="EMBL/GenBank/DDBJ databases">
        <title>Genome sequence of Phormidium yuhuli AB48 isolated from an industrial photobioreactor environment.</title>
        <authorList>
            <person name="Qiu Y."/>
            <person name="Noonan A.J.C."/>
            <person name="Dofher K."/>
            <person name="Koch M."/>
            <person name="Kieft B."/>
            <person name="Lin X."/>
            <person name="Ziels R.M."/>
            <person name="Hallam S.J."/>
        </authorList>
    </citation>
    <scope>NUCLEOTIDE SEQUENCE</scope>
    <source>
        <strain evidence="14">AB48</strain>
    </source>
</reference>
<evidence type="ECO:0000313" key="14">
    <source>
        <dbReference type="EMBL" id="USR92153.1"/>
    </source>
</evidence>
<dbReference type="NCBIfam" id="TIGR00229">
    <property type="entry name" value="sensory_box"/>
    <property type="match status" value="2"/>
</dbReference>
<evidence type="ECO:0000256" key="6">
    <source>
        <dbReference type="ARBA" id="ARBA00022777"/>
    </source>
</evidence>
<dbReference type="PROSITE" id="PS50046">
    <property type="entry name" value="PHYTOCHROME_2"/>
    <property type="match status" value="1"/>
</dbReference>
<evidence type="ECO:0000259" key="13">
    <source>
        <dbReference type="PROSITE" id="PS50113"/>
    </source>
</evidence>
<feature type="domain" description="PAS" evidence="12">
    <location>
        <begin position="469"/>
        <end position="539"/>
    </location>
</feature>
<dbReference type="SMART" id="SM00086">
    <property type="entry name" value="PAC"/>
    <property type="match status" value="3"/>
</dbReference>
<evidence type="ECO:0000256" key="2">
    <source>
        <dbReference type="ARBA" id="ARBA00006402"/>
    </source>
</evidence>
<dbReference type="Gene3D" id="3.30.565.10">
    <property type="entry name" value="Histidine kinase-like ATPase, C-terminal domain"/>
    <property type="match status" value="1"/>
</dbReference>
<evidence type="ECO:0000256" key="7">
    <source>
        <dbReference type="ARBA" id="ARBA00023012"/>
    </source>
</evidence>
<feature type="modified residue" description="4-aspartylphosphate" evidence="8">
    <location>
        <position position="1173"/>
    </location>
</feature>
<evidence type="ECO:0000313" key="15">
    <source>
        <dbReference type="Proteomes" id="UP001056708"/>
    </source>
</evidence>
<dbReference type="PROSITE" id="PS50112">
    <property type="entry name" value="PAS"/>
    <property type="match status" value="4"/>
</dbReference>
<dbReference type="InterPro" id="IPR003661">
    <property type="entry name" value="HisK_dim/P_dom"/>
</dbReference>
<dbReference type="Pfam" id="PF01590">
    <property type="entry name" value="GAF"/>
    <property type="match status" value="1"/>
</dbReference>
<accession>A0ABY5ATH3</accession>
<dbReference type="SUPFAM" id="SSF55781">
    <property type="entry name" value="GAF domain-like"/>
    <property type="match status" value="1"/>
</dbReference>
<gene>
    <name evidence="14" type="ORF">NEA10_05355</name>
</gene>
<dbReference type="InterPro" id="IPR003018">
    <property type="entry name" value="GAF"/>
</dbReference>
<dbReference type="CDD" id="cd00130">
    <property type="entry name" value="PAS"/>
    <property type="match status" value="2"/>
</dbReference>
<dbReference type="PANTHER" id="PTHR43047">
    <property type="entry name" value="TWO-COMPONENT HISTIDINE PROTEIN KINASE"/>
    <property type="match status" value="1"/>
</dbReference>
<dbReference type="InterPro" id="IPR005467">
    <property type="entry name" value="His_kinase_dom"/>
</dbReference>
<dbReference type="SMART" id="SM00091">
    <property type="entry name" value="PAS"/>
    <property type="match status" value="4"/>
</dbReference>
<evidence type="ECO:0000256" key="4">
    <source>
        <dbReference type="ARBA" id="ARBA00022553"/>
    </source>
</evidence>
<feature type="domain" description="Response regulatory" evidence="11">
    <location>
        <begin position="1003"/>
        <end position="1116"/>
    </location>
</feature>
<dbReference type="InterPro" id="IPR036097">
    <property type="entry name" value="HisK_dim/P_sf"/>
</dbReference>
<evidence type="ECO:0000259" key="11">
    <source>
        <dbReference type="PROSITE" id="PS50110"/>
    </source>
</evidence>
<comment type="catalytic activity">
    <reaction evidence="1">
        <text>ATP + protein L-histidine = ADP + protein N-phospho-L-histidine.</text>
        <dbReference type="EC" id="2.7.13.3"/>
    </reaction>
</comment>
<comment type="similarity">
    <text evidence="2">In the N-terminal section; belongs to the phytochrome family.</text>
</comment>
<feature type="modified residue" description="4-aspartylphosphate" evidence="8">
    <location>
        <position position="1052"/>
    </location>
</feature>
<feature type="domain" description="PAC" evidence="13">
    <location>
        <begin position="281"/>
        <end position="332"/>
    </location>
</feature>
<dbReference type="CDD" id="cd00082">
    <property type="entry name" value="HisKA"/>
    <property type="match status" value="1"/>
</dbReference>
<dbReference type="Pfam" id="PF00072">
    <property type="entry name" value="Response_reg"/>
    <property type="match status" value="1"/>
</dbReference>
<keyword evidence="6" id="KW-0418">Kinase</keyword>
<feature type="domain" description="Response regulatory" evidence="11">
    <location>
        <begin position="1124"/>
        <end position="1209"/>
    </location>
</feature>
<dbReference type="PRINTS" id="PR00344">
    <property type="entry name" value="BCTRLSENSOR"/>
</dbReference>
<evidence type="ECO:0000259" key="9">
    <source>
        <dbReference type="PROSITE" id="PS50046"/>
    </source>
</evidence>
<dbReference type="InterPro" id="IPR029016">
    <property type="entry name" value="GAF-like_dom_sf"/>
</dbReference>
<keyword evidence="15" id="KW-1185">Reference proteome</keyword>
<dbReference type="Pfam" id="PF02518">
    <property type="entry name" value="HATPase_c"/>
    <property type="match status" value="1"/>
</dbReference>
<dbReference type="Pfam" id="PF08448">
    <property type="entry name" value="PAS_4"/>
    <property type="match status" value="1"/>
</dbReference>
<dbReference type="Gene3D" id="1.10.287.130">
    <property type="match status" value="1"/>
</dbReference>
<dbReference type="InterPro" id="IPR001789">
    <property type="entry name" value="Sig_transdc_resp-reg_receiver"/>
</dbReference>
<dbReference type="Proteomes" id="UP001056708">
    <property type="component" value="Chromosome"/>
</dbReference>
<dbReference type="InterPro" id="IPR013656">
    <property type="entry name" value="PAS_4"/>
</dbReference>
<dbReference type="RefSeq" id="WP_252664225.1">
    <property type="nucleotide sequence ID" value="NZ_CP098611.1"/>
</dbReference>
<dbReference type="InterPro" id="IPR013655">
    <property type="entry name" value="PAS_fold_3"/>
</dbReference>
<dbReference type="CDD" id="cd16922">
    <property type="entry name" value="HATPase_EvgS-ArcB-TorS-like"/>
    <property type="match status" value="1"/>
</dbReference>
<dbReference type="SMART" id="SM00387">
    <property type="entry name" value="HATPase_c"/>
    <property type="match status" value="1"/>
</dbReference>
<dbReference type="Gene3D" id="3.30.450.40">
    <property type="match status" value="1"/>
</dbReference>
<evidence type="ECO:0000256" key="3">
    <source>
        <dbReference type="ARBA" id="ARBA00012438"/>
    </source>
</evidence>
<dbReference type="PROSITE" id="PS50110">
    <property type="entry name" value="RESPONSE_REGULATORY"/>
    <property type="match status" value="2"/>
</dbReference>
<organism evidence="14 15">
    <name type="scientific">Phormidium yuhuli AB48</name>
    <dbReference type="NCBI Taxonomy" id="2940671"/>
    <lineage>
        <taxon>Bacteria</taxon>
        <taxon>Bacillati</taxon>
        <taxon>Cyanobacteriota</taxon>
        <taxon>Cyanophyceae</taxon>
        <taxon>Oscillatoriophycideae</taxon>
        <taxon>Oscillatoriales</taxon>
        <taxon>Oscillatoriaceae</taxon>
        <taxon>Phormidium</taxon>
        <taxon>Phormidium yuhuli</taxon>
    </lineage>
</organism>
<feature type="domain" description="PAC" evidence="13">
    <location>
        <begin position="542"/>
        <end position="594"/>
    </location>
</feature>
<dbReference type="SMART" id="SM00448">
    <property type="entry name" value="REC"/>
    <property type="match status" value="1"/>
</dbReference>
<dbReference type="InterPro" id="IPR000700">
    <property type="entry name" value="PAS-assoc_C"/>
</dbReference>
<dbReference type="Pfam" id="PF00512">
    <property type="entry name" value="HisKA"/>
    <property type="match status" value="1"/>
</dbReference>
<dbReference type="InterPro" id="IPR000014">
    <property type="entry name" value="PAS"/>
</dbReference>
<dbReference type="Gene3D" id="3.30.450.20">
    <property type="entry name" value="PAS domain"/>
    <property type="match status" value="4"/>
</dbReference>
<protein>
    <recommendedName>
        <fullName evidence="3">histidine kinase</fullName>
        <ecNumber evidence="3">2.7.13.3</ecNumber>
    </recommendedName>
</protein>
<dbReference type="InterPro" id="IPR016132">
    <property type="entry name" value="Phyto_chromo_attachment"/>
</dbReference>
<evidence type="ECO:0000259" key="12">
    <source>
        <dbReference type="PROSITE" id="PS50112"/>
    </source>
</evidence>
<keyword evidence="4 8" id="KW-0597">Phosphoprotein</keyword>
<dbReference type="Gene3D" id="3.40.50.2300">
    <property type="match status" value="2"/>
</dbReference>
<dbReference type="SMART" id="SM00388">
    <property type="entry name" value="HisKA"/>
    <property type="match status" value="1"/>
</dbReference>
<dbReference type="InterPro" id="IPR035965">
    <property type="entry name" value="PAS-like_dom_sf"/>
</dbReference>
<dbReference type="PANTHER" id="PTHR43047:SF72">
    <property type="entry name" value="OSMOSENSING HISTIDINE PROTEIN KINASE SLN1"/>
    <property type="match status" value="1"/>
</dbReference>
<feature type="domain" description="Phytochrome chromophore attachment site" evidence="9">
    <location>
        <begin position="45"/>
        <end position="184"/>
    </location>
</feature>
<keyword evidence="5" id="KW-0808">Transferase</keyword>
<dbReference type="SUPFAM" id="SSF52172">
    <property type="entry name" value="CheY-like"/>
    <property type="match status" value="2"/>
</dbReference>
<feature type="domain" description="PAS" evidence="12">
    <location>
        <begin position="202"/>
        <end position="278"/>
    </location>
</feature>
<keyword evidence="7" id="KW-0902">Two-component regulatory system</keyword>